<evidence type="ECO:0000313" key="2">
    <source>
        <dbReference type="Proteomes" id="UP001549207"/>
    </source>
</evidence>
<reference evidence="1" key="1">
    <citation type="submission" date="2024-06" db="EMBL/GenBank/DDBJ databases">
        <title>Genomic Encyclopedia of Type Strains, Phase IV (KMG-IV): sequencing the most valuable type-strain genomes for metagenomic binning, comparative biology and taxonomic classification.</title>
        <authorList>
            <person name="Goeker M."/>
        </authorList>
    </citation>
    <scope>NUCLEOTIDE SEQUENCE</scope>
    <source>
        <strain evidence="1">SJCon</strain>
    </source>
</reference>
<organism evidence="1 2">
    <name type="scientific">Arthrobacter nitrophenolicus</name>
    <dbReference type="NCBI Taxonomy" id="683150"/>
    <lineage>
        <taxon>Bacteria</taxon>
        <taxon>Bacillati</taxon>
        <taxon>Actinomycetota</taxon>
        <taxon>Actinomycetes</taxon>
        <taxon>Micrococcales</taxon>
        <taxon>Micrococcaceae</taxon>
        <taxon>Arthrobacter</taxon>
    </lineage>
</organism>
<dbReference type="Proteomes" id="UP001549207">
    <property type="component" value="Unassembled WGS sequence"/>
</dbReference>
<name>A0ACC6TFY9_9MICC</name>
<proteinExistence type="predicted"/>
<sequence>MSRFKDQVALITGSGRGIGRATALKFAEEGALVLINDLHQESADAVVAEINSLGGNAAAAGFDITDREGAAKAVQQIVEDHGSIDVLVNNAGGENMQPAEAYASWDRVIGVNLTATFFMSQAVANASMIPRNRGAIVNLAALAGLAALPNDAGYTAAKHAVVGLTKALGVEWAKYGIRVNAVAPGMTETPASFEWQKREPEAFEARIARVPWKRMGRGEEQAAAILFLASEDASFITGHTIPVDGGQMALNPGHSIRPQ</sequence>
<protein>
    <submittedName>
        <fullName evidence="1">NAD(P)-dependent dehydrogenase (Short-subunit alcohol dehydrogenase family)</fullName>
    </submittedName>
</protein>
<gene>
    <name evidence="1" type="ORF">ABIC98_002301</name>
</gene>
<dbReference type="EMBL" id="JBEPNJ010000007">
    <property type="protein sequence ID" value="MET3772653.1"/>
    <property type="molecule type" value="Genomic_DNA"/>
</dbReference>
<comment type="caution">
    <text evidence="1">The sequence shown here is derived from an EMBL/GenBank/DDBJ whole genome shotgun (WGS) entry which is preliminary data.</text>
</comment>
<evidence type="ECO:0000313" key="1">
    <source>
        <dbReference type="EMBL" id="MET3772653.1"/>
    </source>
</evidence>
<accession>A0ACC6TFY9</accession>
<keyword evidence="2" id="KW-1185">Reference proteome</keyword>